<proteinExistence type="predicted"/>
<feature type="region of interest" description="Disordered" evidence="4">
    <location>
        <begin position="1"/>
        <end position="46"/>
    </location>
</feature>
<accession>A0A9P5N5W1</accession>
<feature type="compositionally biased region" description="Low complexity" evidence="4">
    <location>
        <begin position="1"/>
        <end position="13"/>
    </location>
</feature>
<dbReference type="GO" id="GO:0006351">
    <property type="term" value="P:DNA-templated transcription"/>
    <property type="evidence" value="ECO:0007669"/>
    <property type="project" value="InterPro"/>
</dbReference>
<dbReference type="SMART" id="SM00906">
    <property type="entry name" value="Fungal_trans"/>
    <property type="match status" value="1"/>
</dbReference>
<dbReference type="Pfam" id="PF00172">
    <property type="entry name" value="Zn_clus"/>
    <property type="match status" value="1"/>
</dbReference>
<dbReference type="InterPro" id="IPR007219">
    <property type="entry name" value="XnlR_reg_dom"/>
</dbReference>
<dbReference type="InterPro" id="IPR001138">
    <property type="entry name" value="Zn2Cys6_DnaBD"/>
</dbReference>
<feature type="compositionally biased region" description="Polar residues" evidence="4">
    <location>
        <begin position="186"/>
        <end position="205"/>
    </location>
</feature>
<comment type="subcellular location">
    <subcellularLocation>
        <location evidence="1">Nucleus</location>
    </subcellularLocation>
</comment>
<feature type="region of interest" description="Disordered" evidence="4">
    <location>
        <begin position="141"/>
        <end position="160"/>
    </location>
</feature>
<feature type="region of interest" description="Disordered" evidence="4">
    <location>
        <begin position="685"/>
        <end position="727"/>
    </location>
</feature>
<protein>
    <recommendedName>
        <fullName evidence="5">Zn(2)-C6 fungal-type domain-containing protein</fullName>
    </recommendedName>
</protein>
<dbReference type="OrthoDB" id="762982at2759"/>
<keyword evidence="7" id="KW-1185">Reference proteome</keyword>
<dbReference type="GO" id="GO:0003677">
    <property type="term" value="F:DNA binding"/>
    <property type="evidence" value="ECO:0007669"/>
    <property type="project" value="InterPro"/>
</dbReference>
<dbReference type="CDD" id="cd00067">
    <property type="entry name" value="GAL4"/>
    <property type="match status" value="1"/>
</dbReference>
<dbReference type="GO" id="GO:0005634">
    <property type="term" value="C:nucleus"/>
    <property type="evidence" value="ECO:0007669"/>
    <property type="project" value="UniProtKB-SubCell"/>
</dbReference>
<evidence type="ECO:0000256" key="3">
    <source>
        <dbReference type="ARBA" id="ARBA00023242"/>
    </source>
</evidence>
<dbReference type="EMBL" id="WHVB01000001">
    <property type="protein sequence ID" value="KAF8487065.1"/>
    <property type="molecule type" value="Genomic_DNA"/>
</dbReference>
<keyword evidence="3" id="KW-0539">Nucleus</keyword>
<comment type="caution">
    <text evidence="6">The sequence shown here is derived from an EMBL/GenBank/DDBJ whole genome shotgun (WGS) entry which is preliminary data.</text>
</comment>
<sequence length="891" mass="98791">MPVSDPSSSNPSDRSPHQTDETRSPSETPSTSTRPRSPASFDVPFTSGRIRLPAKRARKAINCGPCRQSKLKCDRERPCSSCKLRGTTASCHYQGQDVESPPVFRTDLSSDPRNVNTTVEFSKIRQALALIEAHVNYTQHSPTLSGTSTPSQPSFDASITLGPSQLKEDISKSDLSESEEAPGARGQSNRSGLYAGPTSTVSHLTSGIRDGDGAPEAIANAPEQTLDFPPTHNSDYDLCKELPPASVIDGLVDFYFEYCNWVYRFLNHRAFMAAWARYKSGAGADRTVLATVCMIMAVALRYLPAGHELLRALPPDTEELERHFYNVMRLALQRKQTEKRAYTLELVELLLIRSHYLMLSKTDNEETWHIKGELVAIATAMGLHRDPGKEMPLEVAERRRWAWWNVIIFERWQAFLFGRPIAIASHHFDTRLPSYCDPEVDPSGKLYEVNIHVFRFGFILGNIMDDALSLRPVPYESVLEKDRFLQEWWDKLPTELDIDDYTVVSFLSSSTTSKQRIAVQSVVIRAAFLHVRFAMHRPYASLAHGETSKYATSLKISINAADKLIALSAHARPGIVNRTAFAVSGHLSWGPVHCFSAAMFFCFQIINNPEQAGVRLLRASVLRAITTLESFRGIRVAEKALDILRALGPLYTEEFLSDTREDRERKKQAVLPAVRRLQFPYFDSPNAPNGAAAEVTGSGDSAYADSPQSDPGPEPTQSPHHHSSGQGTTVYVQEQEMLSILPSASMMLQPQHSTGENLPSLQWARANLPGGDPGQYLGQRQQGHPTAPPPQQLQQYRLAAAAEDEEAMWRSAAHHHSSPTPTASPSRAFYAQQQMVQYSAQEGDLGALDGHMGFRVGAEGRLWGATSGFAQGEWDRMYVGLGLGRHISHEG</sequence>
<name>A0A9P5N5W1_9AGAM</name>
<dbReference type="GO" id="GO:0000981">
    <property type="term" value="F:DNA-binding transcription factor activity, RNA polymerase II-specific"/>
    <property type="evidence" value="ECO:0007669"/>
    <property type="project" value="InterPro"/>
</dbReference>
<evidence type="ECO:0000259" key="5">
    <source>
        <dbReference type="PROSITE" id="PS50048"/>
    </source>
</evidence>
<feature type="domain" description="Zn(2)-C6 fungal-type" evidence="5">
    <location>
        <begin position="62"/>
        <end position="93"/>
    </location>
</feature>
<dbReference type="AlphaFoldDB" id="A0A9P5N5W1"/>
<dbReference type="PANTHER" id="PTHR31001:SF89">
    <property type="entry name" value="ZN(2)-C6 FUNGAL-TYPE DOMAIN-CONTAINING PROTEIN"/>
    <property type="match status" value="1"/>
</dbReference>
<organism evidence="6 7">
    <name type="scientific">Russula ochroleuca</name>
    <dbReference type="NCBI Taxonomy" id="152965"/>
    <lineage>
        <taxon>Eukaryota</taxon>
        <taxon>Fungi</taxon>
        <taxon>Dikarya</taxon>
        <taxon>Basidiomycota</taxon>
        <taxon>Agaricomycotina</taxon>
        <taxon>Agaricomycetes</taxon>
        <taxon>Russulales</taxon>
        <taxon>Russulaceae</taxon>
        <taxon>Russula</taxon>
    </lineage>
</organism>
<feature type="compositionally biased region" description="Low complexity" evidence="4">
    <location>
        <begin position="25"/>
        <end position="38"/>
    </location>
</feature>
<evidence type="ECO:0000313" key="7">
    <source>
        <dbReference type="Proteomes" id="UP000759537"/>
    </source>
</evidence>
<dbReference type="PANTHER" id="PTHR31001">
    <property type="entry name" value="UNCHARACTERIZED TRANSCRIPTIONAL REGULATORY PROTEIN"/>
    <property type="match status" value="1"/>
</dbReference>
<evidence type="ECO:0000256" key="4">
    <source>
        <dbReference type="SAM" id="MobiDB-lite"/>
    </source>
</evidence>
<dbReference type="InterPro" id="IPR050613">
    <property type="entry name" value="Sec_Metabolite_Reg"/>
</dbReference>
<evidence type="ECO:0000256" key="2">
    <source>
        <dbReference type="ARBA" id="ARBA00022723"/>
    </source>
</evidence>
<keyword evidence="2" id="KW-0479">Metal-binding</keyword>
<dbReference type="Pfam" id="PF04082">
    <property type="entry name" value="Fungal_trans"/>
    <property type="match status" value="1"/>
</dbReference>
<dbReference type="Gene3D" id="4.10.240.10">
    <property type="entry name" value="Zn(2)-C6 fungal-type DNA-binding domain"/>
    <property type="match status" value="1"/>
</dbReference>
<dbReference type="CDD" id="cd12148">
    <property type="entry name" value="fungal_TF_MHR"/>
    <property type="match status" value="1"/>
</dbReference>
<dbReference type="SUPFAM" id="SSF57701">
    <property type="entry name" value="Zn2/Cys6 DNA-binding domain"/>
    <property type="match status" value="1"/>
</dbReference>
<dbReference type="Proteomes" id="UP000759537">
    <property type="component" value="Unassembled WGS sequence"/>
</dbReference>
<dbReference type="InterPro" id="IPR036864">
    <property type="entry name" value="Zn2-C6_fun-type_DNA-bd_sf"/>
</dbReference>
<evidence type="ECO:0000313" key="6">
    <source>
        <dbReference type="EMBL" id="KAF8487065.1"/>
    </source>
</evidence>
<dbReference type="PROSITE" id="PS50048">
    <property type="entry name" value="ZN2_CY6_FUNGAL_2"/>
    <property type="match status" value="1"/>
</dbReference>
<evidence type="ECO:0000256" key="1">
    <source>
        <dbReference type="ARBA" id="ARBA00004123"/>
    </source>
</evidence>
<reference evidence="6" key="2">
    <citation type="journal article" date="2020" name="Nat. Commun.">
        <title>Large-scale genome sequencing of mycorrhizal fungi provides insights into the early evolution of symbiotic traits.</title>
        <authorList>
            <person name="Miyauchi S."/>
            <person name="Kiss E."/>
            <person name="Kuo A."/>
            <person name="Drula E."/>
            <person name="Kohler A."/>
            <person name="Sanchez-Garcia M."/>
            <person name="Morin E."/>
            <person name="Andreopoulos B."/>
            <person name="Barry K.W."/>
            <person name="Bonito G."/>
            <person name="Buee M."/>
            <person name="Carver A."/>
            <person name="Chen C."/>
            <person name="Cichocki N."/>
            <person name="Clum A."/>
            <person name="Culley D."/>
            <person name="Crous P.W."/>
            <person name="Fauchery L."/>
            <person name="Girlanda M."/>
            <person name="Hayes R.D."/>
            <person name="Keri Z."/>
            <person name="LaButti K."/>
            <person name="Lipzen A."/>
            <person name="Lombard V."/>
            <person name="Magnuson J."/>
            <person name="Maillard F."/>
            <person name="Murat C."/>
            <person name="Nolan M."/>
            <person name="Ohm R.A."/>
            <person name="Pangilinan J."/>
            <person name="Pereira M.F."/>
            <person name="Perotto S."/>
            <person name="Peter M."/>
            <person name="Pfister S."/>
            <person name="Riley R."/>
            <person name="Sitrit Y."/>
            <person name="Stielow J.B."/>
            <person name="Szollosi G."/>
            <person name="Zifcakova L."/>
            <person name="Stursova M."/>
            <person name="Spatafora J.W."/>
            <person name="Tedersoo L."/>
            <person name="Vaario L.M."/>
            <person name="Yamada A."/>
            <person name="Yan M."/>
            <person name="Wang P."/>
            <person name="Xu J."/>
            <person name="Bruns T."/>
            <person name="Baldrian P."/>
            <person name="Vilgalys R."/>
            <person name="Dunand C."/>
            <person name="Henrissat B."/>
            <person name="Grigoriev I.V."/>
            <person name="Hibbett D."/>
            <person name="Nagy L.G."/>
            <person name="Martin F.M."/>
        </authorList>
    </citation>
    <scope>NUCLEOTIDE SEQUENCE</scope>
    <source>
        <strain evidence="6">Prilba</strain>
    </source>
</reference>
<feature type="compositionally biased region" description="Basic and acidic residues" evidence="4">
    <location>
        <begin position="14"/>
        <end position="24"/>
    </location>
</feature>
<gene>
    <name evidence="6" type="ORF">DFH94DRAFT_13214</name>
</gene>
<dbReference type="SMART" id="SM00066">
    <property type="entry name" value="GAL4"/>
    <property type="match status" value="1"/>
</dbReference>
<reference evidence="6" key="1">
    <citation type="submission" date="2019-10" db="EMBL/GenBank/DDBJ databases">
        <authorList>
            <consortium name="DOE Joint Genome Institute"/>
            <person name="Kuo A."/>
            <person name="Miyauchi S."/>
            <person name="Kiss E."/>
            <person name="Drula E."/>
            <person name="Kohler A."/>
            <person name="Sanchez-Garcia M."/>
            <person name="Andreopoulos B."/>
            <person name="Barry K.W."/>
            <person name="Bonito G."/>
            <person name="Buee M."/>
            <person name="Carver A."/>
            <person name="Chen C."/>
            <person name="Cichocki N."/>
            <person name="Clum A."/>
            <person name="Culley D."/>
            <person name="Crous P.W."/>
            <person name="Fauchery L."/>
            <person name="Girlanda M."/>
            <person name="Hayes R."/>
            <person name="Keri Z."/>
            <person name="LaButti K."/>
            <person name="Lipzen A."/>
            <person name="Lombard V."/>
            <person name="Magnuson J."/>
            <person name="Maillard F."/>
            <person name="Morin E."/>
            <person name="Murat C."/>
            <person name="Nolan M."/>
            <person name="Ohm R."/>
            <person name="Pangilinan J."/>
            <person name="Pereira M."/>
            <person name="Perotto S."/>
            <person name="Peter M."/>
            <person name="Riley R."/>
            <person name="Sitrit Y."/>
            <person name="Stielow B."/>
            <person name="Szollosi G."/>
            <person name="Zifcakova L."/>
            <person name="Stursova M."/>
            <person name="Spatafora J.W."/>
            <person name="Tedersoo L."/>
            <person name="Vaario L.-M."/>
            <person name="Yamada A."/>
            <person name="Yan M."/>
            <person name="Wang P."/>
            <person name="Xu J."/>
            <person name="Bruns T."/>
            <person name="Baldrian P."/>
            <person name="Vilgalys R."/>
            <person name="Henrissat B."/>
            <person name="Grigoriev I.V."/>
            <person name="Hibbett D."/>
            <person name="Nagy L.G."/>
            <person name="Martin F.M."/>
        </authorList>
    </citation>
    <scope>NUCLEOTIDE SEQUENCE</scope>
    <source>
        <strain evidence="6">Prilba</strain>
    </source>
</reference>
<dbReference type="GO" id="GO:0008270">
    <property type="term" value="F:zinc ion binding"/>
    <property type="evidence" value="ECO:0007669"/>
    <property type="project" value="InterPro"/>
</dbReference>
<feature type="region of interest" description="Disordered" evidence="4">
    <location>
        <begin position="168"/>
        <end position="217"/>
    </location>
</feature>
<feature type="region of interest" description="Disordered" evidence="4">
    <location>
        <begin position="763"/>
        <end position="790"/>
    </location>
</feature>